<evidence type="ECO:0000256" key="2">
    <source>
        <dbReference type="SAM" id="MobiDB-lite"/>
    </source>
</evidence>
<evidence type="ECO:0008006" key="4">
    <source>
        <dbReference type="Google" id="ProtNLM"/>
    </source>
</evidence>
<feature type="coiled-coil region" evidence="1">
    <location>
        <begin position="35"/>
        <end position="83"/>
    </location>
</feature>
<name>A0A645FAL2_9ZZZZ</name>
<reference evidence="3" key="1">
    <citation type="submission" date="2019-08" db="EMBL/GenBank/DDBJ databases">
        <authorList>
            <person name="Kucharzyk K."/>
            <person name="Murdoch R.W."/>
            <person name="Higgins S."/>
            <person name="Loffler F."/>
        </authorList>
    </citation>
    <scope>NUCLEOTIDE SEQUENCE</scope>
</reference>
<sequence>MVDFTPITTQEEFDKAVQARVLREQETLGKKYADYDQVKARNAELETEVGALQATIEETSNSAKTHEQTLADLNAKIAGYETANLRTRIALQNGLPFDLADRLVGSDEESIKADAERLAAFVGKQTPPPPLKSAEPPIGEGKDAAYKSLLENLNLEGE</sequence>
<dbReference type="Pfam" id="PF14265">
    <property type="entry name" value="DUF4355"/>
    <property type="match status" value="1"/>
</dbReference>
<proteinExistence type="predicted"/>
<dbReference type="EMBL" id="VSSQ01057499">
    <property type="protein sequence ID" value="MPN11297.1"/>
    <property type="molecule type" value="Genomic_DNA"/>
</dbReference>
<gene>
    <name evidence="3" type="ORF">SDC9_158598</name>
</gene>
<organism evidence="3">
    <name type="scientific">bioreactor metagenome</name>
    <dbReference type="NCBI Taxonomy" id="1076179"/>
    <lineage>
        <taxon>unclassified sequences</taxon>
        <taxon>metagenomes</taxon>
        <taxon>ecological metagenomes</taxon>
    </lineage>
</organism>
<evidence type="ECO:0000256" key="1">
    <source>
        <dbReference type="SAM" id="Coils"/>
    </source>
</evidence>
<keyword evidence="1" id="KW-0175">Coiled coil</keyword>
<comment type="caution">
    <text evidence="3">The sequence shown here is derived from an EMBL/GenBank/DDBJ whole genome shotgun (WGS) entry which is preliminary data.</text>
</comment>
<dbReference type="AlphaFoldDB" id="A0A645FAL2"/>
<accession>A0A645FAL2</accession>
<feature type="region of interest" description="Disordered" evidence="2">
    <location>
        <begin position="123"/>
        <end position="143"/>
    </location>
</feature>
<dbReference type="InterPro" id="IPR025580">
    <property type="entry name" value="Gp46"/>
</dbReference>
<protein>
    <recommendedName>
        <fullName evidence="4">Phage scaffold protein</fullName>
    </recommendedName>
</protein>
<evidence type="ECO:0000313" key="3">
    <source>
        <dbReference type="EMBL" id="MPN11297.1"/>
    </source>
</evidence>